<name>A0A0R3PUP9_ANGCS</name>
<dbReference type="WBParaSite" id="ACOC_0000965801-mRNA-1">
    <property type="protein sequence ID" value="ACOC_0000965801-mRNA-1"/>
    <property type="gene ID" value="ACOC_0000965801"/>
</dbReference>
<dbReference type="Proteomes" id="UP000267027">
    <property type="component" value="Unassembled WGS sequence"/>
</dbReference>
<keyword evidence="1" id="KW-0732">Signal</keyword>
<evidence type="ECO:0000313" key="2">
    <source>
        <dbReference type="EMBL" id="VDM61244.1"/>
    </source>
</evidence>
<evidence type="ECO:0000256" key="1">
    <source>
        <dbReference type="SAM" id="SignalP"/>
    </source>
</evidence>
<evidence type="ECO:0000313" key="4">
    <source>
        <dbReference type="WBParaSite" id="ACOC_0000965801-mRNA-1"/>
    </source>
</evidence>
<protein>
    <submittedName>
        <fullName evidence="2 4">Uncharacterized protein</fullName>
    </submittedName>
</protein>
<proteinExistence type="predicted"/>
<dbReference type="EMBL" id="UYYA01004332">
    <property type="protein sequence ID" value="VDM61244.1"/>
    <property type="molecule type" value="Genomic_DNA"/>
</dbReference>
<gene>
    <name evidence="2" type="ORF">ACOC_LOCUS9659</name>
</gene>
<evidence type="ECO:0000313" key="3">
    <source>
        <dbReference type="Proteomes" id="UP000267027"/>
    </source>
</evidence>
<accession>A0A0R3PUP9</accession>
<reference evidence="2 3" key="2">
    <citation type="submission" date="2018-11" db="EMBL/GenBank/DDBJ databases">
        <authorList>
            <consortium name="Pathogen Informatics"/>
        </authorList>
    </citation>
    <scope>NUCLEOTIDE SEQUENCE [LARGE SCALE GENOMIC DNA]</scope>
    <source>
        <strain evidence="2 3">Costa Rica</strain>
    </source>
</reference>
<reference evidence="4" key="1">
    <citation type="submission" date="2017-02" db="UniProtKB">
        <authorList>
            <consortium name="WormBaseParasite"/>
        </authorList>
    </citation>
    <scope>IDENTIFICATION</scope>
</reference>
<keyword evidence="3" id="KW-1185">Reference proteome</keyword>
<organism evidence="4">
    <name type="scientific">Angiostrongylus costaricensis</name>
    <name type="common">Nematode worm</name>
    <dbReference type="NCBI Taxonomy" id="334426"/>
    <lineage>
        <taxon>Eukaryota</taxon>
        <taxon>Metazoa</taxon>
        <taxon>Ecdysozoa</taxon>
        <taxon>Nematoda</taxon>
        <taxon>Chromadorea</taxon>
        <taxon>Rhabditida</taxon>
        <taxon>Rhabditina</taxon>
        <taxon>Rhabditomorpha</taxon>
        <taxon>Strongyloidea</taxon>
        <taxon>Metastrongylidae</taxon>
        <taxon>Angiostrongylus</taxon>
    </lineage>
</organism>
<dbReference type="AlphaFoldDB" id="A0A0R3PUP9"/>
<sequence length="87" mass="10274">MRYVSFVFGFMLMLQNVEFTTGQDISLPYRFRTNFDALRNNVKHPVDDSRNFKRRMNSNYDAEDLYMPLGFGANSVFLPPRFSLYGK</sequence>
<feature type="chain" id="PRO_5043130344" evidence="1">
    <location>
        <begin position="23"/>
        <end position="87"/>
    </location>
</feature>
<feature type="signal peptide" evidence="1">
    <location>
        <begin position="1"/>
        <end position="22"/>
    </location>
</feature>